<feature type="compositionally biased region" description="Basic and acidic residues" evidence="1">
    <location>
        <begin position="144"/>
        <end position="154"/>
    </location>
</feature>
<keyword evidence="3" id="KW-1185">Reference proteome</keyword>
<evidence type="ECO:0000313" key="2">
    <source>
        <dbReference type="EMBL" id="MBW0563111.1"/>
    </source>
</evidence>
<protein>
    <submittedName>
        <fullName evidence="2">Uncharacterized protein</fullName>
    </submittedName>
</protein>
<dbReference type="AlphaFoldDB" id="A0A9Q3JJG2"/>
<feature type="compositionally biased region" description="Polar residues" evidence="1">
    <location>
        <begin position="27"/>
        <end position="36"/>
    </location>
</feature>
<feature type="region of interest" description="Disordered" evidence="1">
    <location>
        <begin position="1"/>
        <end position="36"/>
    </location>
</feature>
<proteinExistence type="predicted"/>
<feature type="compositionally biased region" description="Basic residues" evidence="1">
    <location>
        <begin position="1"/>
        <end position="10"/>
    </location>
</feature>
<dbReference type="EMBL" id="AVOT02073729">
    <property type="protein sequence ID" value="MBW0563111.1"/>
    <property type="molecule type" value="Genomic_DNA"/>
</dbReference>
<reference evidence="2" key="1">
    <citation type="submission" date="2021-03" db="EMBL/GenBank/DDBJ databases">
        <title>Draft genome sequence of rust myrtle Austropuccinia psidii MF-1, a brazilian biotype.</title>
        <authorList>
            <person name="Quecine M.C."/>
            <person name="Pachon D.M.R."/>
            <person name="Bonatelli M.L."/>
            <person name="Correr F.H."/>
            <person name="Franceschini L.M."/>
            <person name="Leite T.F."/>
            <person name="Margarido G.R.A."/>
            <person name="Almeida C.A."/>
            <person name="Ferrarezi J.A."/>
            <person name="Labate C.A."/>
        </authorList>
    </citation>
    <scope>NUCLEOTIDE SEQUENCE</scope>
    <source>
        <strain evidence="2">MF-1</strain>
    </source>
</reference>
<organism evidence="2 3">
    <name type="scientific">Austropuccinia psidii MF-1</name>
    <dbReference type="NCBI Taxonomy" id="1389203"/>
    <lineage>
        <taxon>Eukaryota</taxon>
        <taxon>Fungi</taxon>
        <taxon>Dikarya</taxon>
        <taxon>Basidiomycota</taxon>
        <taxon>Pucciniomycotina</taxon>
        <taxon>Pucciniomycetes</taxon>
        <taxon>Pucciniales</taxon>
        <taxon>Sphaerophragmiaceae</taxon>
        <taxon>Austropuccinia</taxon>
    </lineage>
</organism>
<dbReference type="OrthoDB" id="2501705at2759"/>
<feature type="region of interest" description="Disordered" evidence="1">
    <location>
        <begin position="125"/>
        <end position="154"/>
    </location>
</feature>
<gene>
    <name evidence="2" type="ORF">O181_102826</name>
</gene>
<feature type="compositionally biased region" description="Low complexity" evidence="1">
    <location>
        <begin position="11"/>
        <end position="22"/>
    </location>
</feature>
<sequence length="438" mass="49276">MSSSKPRKSRSGSVNDSDSESSIEYVQKQSPMSHNIPLTTPIASSMSLSGLNIDVGNLTAPTSSTWSIPNISITLIPLNPTNTQMCVSEGPGSTPKISSKANPQSKFPHGFLLNSGWNPVASQEPFGQSKQPTLHIPSGSQVHVGDEKRLDGGRQKRPLENFTWSGLLEGNQGLMLHQRDELYASSPLVHKENVTGRHHPYASKPRTAHANSSREKIVYDEDENISPNHSETNDEPRRDNFMVHEEGTQSNSEFTHPQMPLSQIIFEQSEIRQQRNQAHKAHNVAKHESQKEKQRCLKAELSENFHGMRSAVHAHFLLLLKVRDKDFSSLPAPQSTEECEIVIKVSGHLGYVPKDGFNEPSTQVQSQGFQSYCKNELHKIGLKQFTWDWESLWKHPFSKFMSMVFYSTFCLALVSTKYHHYCWNKDNNNYGVVAALME</sequence>
<name>A0A9Q3JJG2_9BASI</name>
<evidence type="ECO:0000256" key="1">
    <source>
        <dbReference type="SAM" id="MobiDB-lite"/>
    </source>
</evidence>
<evidence type="ECO:0000313" key="3">
    <source>
        <dbReference type="Proteomes" id="UP000765509"/>
    </source>
</evidence>
<accession>A0A9Q3JJG2</accession>
<dbReference type="Proteomes" id="UP000765509">
    <property type="component" value="Unassembled WGS sequence"/>
</dbReference>
<comment type="caution">
    <text evidence="2">The sequence shown here is derived from an EMBL/GenBank/DDBJ whole genome shotgun (WGS) entry which is preliminary data.</text>
</comment>